<dbReference type="PANTHER" id="PTHR13504:SF38">
    <property type="entry name" value="FIDO DOMAIN-CONTAINING PROTEIN"/>
    <property type="match status" value="1"/>
</dbReference>
<evidence type="ECO:0000259" key="3">
    <source>
        <dbReference type="PROSITE" id="PS51459"/>
    </source>
</evidence>
<dbReference type="RefSeq" id="WP_184984936.1">
    <property type="nucleotide sequence ID" value="NZ_BAAALO010000081.1"/>
</dbReference>
<dbReference type="InterPro" id="IPR036597">
    <property type="entry name" value="Fido-like_dom_sf"/>
</dbReference>
<feature type="binding site" evidence="2">
    <location>
        <begin position="261"/>
        <end position="268"/>
    </location>
    <ligand>
        <name>ATP</name>
        <dbReference type="ChEBI" id="CHEBI:30616"/>
    </ligand>
</feature>
<dbReference type="EMBL" id="JACHIU010000001">
    <property type="protein sequence ID" value="MBB6475537.1"/>
    <property type="molecule type" value="Genomic_DNA"/>
</dbReference>
<organism evidence="4 5">
    <name type="scientific">Sphaerisporangium rubeum</name>
    <dbReference type="NCBI Taxonomy" id="321317"/>
    <lineage>
        <taxon>Bacteria</taxon>
        <taxon>Bacillati</taxon>
        <taxon>Actinomycetota</taxon>
        <taxon>Actinomycetes</taxon>
        <taxon>Streptosporangiales</taxon>
        <taxon>Streptosporangiaceae</taxon>
        <taxon>Sphaerisporangium</taxon>
    </lineage>
</organism>
<evidence type="ECO:0000256" key="2">
    <source>
        <dbReference type="PIRSR" id="PIRSR640198-2"/>
    </source>
</evidence>
<evidence type="ECO:0000313" key="5">
    <source>
        <dbReference type="Proteomes" id="UP000555564"/>
    </source>
</evidence>
<keyword evidence="5" id="KW-1185">Reference proteome</keyword>
<dbReference type="Proteomes" id="UP000555564">
    <property type="component" value="Unassembled WGS sequence"/>
</dbReference>
<name>A0A7X0II07_9ACTN</name>
<gene>
    <name evidence="4" type="ORF">BJ992_004968</name>
</gene>
<dbReference type="SUPFAM" id="SSF140931">
    <property type="entry name" value="Fic-like"/>
    <property type="match status" value="1"/>
</dbReference>
<dbReference type="PANTHER" id="PTHR13504">
    <property type="entry name" value="FIDO DOMAIN-CONTAINING PROTEIN DDB_G0283145"/>
    <property type="match status" value="1"/>
</dbReference>
<evidence type="ECO:0000313" key="4">
    <source>
        <dbReference type="EMBL" id="MBB6475537.1"/>
    </source>
</evidence>
<dbReference type="InterPro" id="IPR040198">
    <property type="entry name" value="Fido_containing"/>
</dbReference>
<evidence type="ECO:0000256" key="1">
    <source>
        <dbReference type="PIRSR" id="PIRSR640198-1"/>
    </source>
</evidence>
<dbReference type="GO" id="GO:0005524">
    <property type="term" value="F:ATP binding"/>
    <property type="evidence" value="ECO:0007669"/>
    <property type="project" value="UniProtKB-KW"/>
</dbReference>
<sequence length="430" mass="49295">MLANDSLAGAIDHHLLAANQTPYYHWDEIRHRSAPDHLTREDWWAVMKLARRTMARRVPLLDVRGRHFTYALPDDVLRENEFVSINTGGHISLSEEVTNPATRDRYLVSSLIEEAITSSQLEGARTEKRVATEMIRSGREPRDRSERMILNNYHAMEFVGEIRSEILTPDIICHIHRIATEGTLDTPDAAGRFQSPAVPRVGVYDNTGELLHEPPPAEQLPERMRRLCDFANGADGGGYLPGVVRAIIIHFMMGYDHPFEDGNGRTARLLFYWSMLNQGYWLTEFISISSVIKKSHAQYGRAYLFTESDESDLTYFLLFNLKVLHQAIDALNLYLERKMAEVRELRTRLRRDAGRFNTRQLALLHNALKNPGATYSVQSHRASHRVSAETARQDLIELEKHGLLEKVRVDKRFMYHPARDLNEAIKGLES</sequence>
<reference evidence="4 5" key="1">
    <citation type="submission" date="2020-08" db="EMBL/GenBank/DDBJ databases">
        <title>Sequencing the genomes of 1000 actinobacteria strains.</title>
        <authorList>
            <person name="Klenk H.-P."/>
        </authorList>
    </citation>
    <scope>NUCLEOTIDE SEQUENCE [LARGE SCALE GENOMIC DNA]</scope>
    <source>
        <strain evidence="4 5">DSM 44936</strain>
    </source>
</reference>
<accession>A0A7X0II07</accession>
<feature type="domain" description="Fido" evidence="3">
    <location>
        <begin position="167"/>
        <end position="322"/>
    </location>
</feature>
<dbReference type="Pfam" id="PF02661">
    <property type="entry name" value="Fic"/>
    <property type="match status" value="1"/>
</dbReference>
<dbReference type="Gene3D" id="1.10.3290.10">
    <property type="entry name" value="Fido-like domain"/>
    <property type="match status" value="1"/>
</dbReference>
<feature type="active site" evidence="1">
    <location>
        <position position="257"/>
    </location>
</feature>
<protein>
    <submittedName>
        <fullName evidence="4">Fic family protein</fullName>
    </submittedName>
</protein>
<keyword evidence="2" id="KW-0067">ATP-binding</keyword>
<dbReference type="InterPro" id="IPR003812">
    <property type="entry name" value="Fido"/>
</dbReference>
<comment type="caution">
    <text evidence="4">The sequence shown here is derived from an EMBL/GenBank/DDBJ whole genome shotgun (WGS) entry which is preliminary data.</text>
</comment>
<dbReference type="AlphaFoldDB" id="A0A7X0II07"/>
<keyword evidence="2" id="KW-0547">Nucleotide-binding</keyword>
<dbReference type="PROSITE" id="PS51459">
    <property type="entry name" value="FIDO"/>
    <property type="match status" value="1"/>
</dbReference>
<proteinExistence type="predicted"/>